<evidence type="ECO:0000259" key="1">
    <source>
        <dbReference type="Pfam" id="PF20029"/>
    </source>
</evidence>
<sequence>MHNKAKAALMLLIIWIAGSAAAFYGLFLGHFGTFDEKRLWQQQPLLAAQTEQKLRQQLLPDRHWQAILITDSTCSCSSFAKQHLERLQQRQPELATTQLSDSEAKALGLDSPALPLLLLFNQQQLIYAGPLATDLLCSDNASLLDKIVSGASQLPGFWLNGESTACRCLH</sequence>
<organism evidence="2 3">
    <name type="scientific">Rheinheimera mesophila</name>
    <dbReference type="NCBI Taxonomy" id="1547515"/>
    <lineage>
        <taxon>Bacteria</taxon>
        <taxon>Pseudomonadati</taxon>
        <taxon>Pseudomonadota</taxon>
        <taxon>Gammaproteobacteria</taxon>
        <taxon>Chromatiales</taxon>
        <taxon>Chromatiaceae</taxon>
        <taxon>Rheinheimera</taxon>
    </lineage>
</organism>
<dbReference type="InterPro" id="IPR045494">
    <property type="entry name" value="DUF6436"/>
</dbReference>
<proteinExistence type="predicted"/>
<gene>
    <name evidence="2" type="ORF">EIK76_13305</name>
</gene>
<dbReference type="OrthoDB" id="8897581at2"/>
<reference evidence="2 3" key="1">
    <citation type="submission" date="2018-11" db="EMBL/GenBank/DDBJ databases">
        <title>Draft genome analysis of Rheinheimera mesophila isolated from an industrial waste site.</title>
        <authorList>
            <person name="Yu Q."/>
            <person name="Qi Y."/>
            <person name="Zhang H."/>
            <person name="Lu Y."/>
            <person name="Pu J."/>
        </authorList>
    </citation>
    <scope>NUCLEOTIDE SEQUENCE [LARGE SCALE GENOMIC DNA]</scope>
    <source>
        <strain evidence="2 3">IITR13</strain>
    </source>
</reference>
<keyword evidence="3" id="KW-1185">Reference proteome</keyword>
<name>A0A3P3QE71_9GAMM</name>
<dbReference type="AlphaFoldDB" id="A0A3P3QE71"/>
<feature type="domain" description="DUF6436" evidence="1">
    <location>
        <begin position="46"/>
        <end position="169"/>
    </location>
</feature>
<evidence type="ECO:0000313" key="2">
    <source>
        <dbReference type="EMBL" id="RRJ19434.1"/>
    </source>
</evidence>
<dbReference type="Proteomes" id="UP000276260">
    <property type="component" value="Unassembled WGS sequence"/>
</dbReference>
<dbReference type="Pfam" id="PF20029">
    <property type="entry name" value="DUF6436"/>
    <property type="match status" value="1"/>
</dbReference>
<dbReference type="RefSeq" id="WP_125060968.1">
    <property type="nucleotide sequence ID" value="NZ_LAVS01000012.1"/>
</dbReference>
<comment type="caution">
    <text evidence="2">The sequence shown here is derived from an EMBL/GenBank/DDBJ whole genome shotgun (WGS) entry which is preliminary data.</text>
</comment>
<accession>A0A3P3QE71</accession>
<protein>
    <recommendedName>
        <fullName evidence="1">DUF6436 domain-containing protein</fullName>
    </recommendedName>
</protein>
<dbReference type="EMBL" id="RRCF01000004">
    <property type="protein sequence ID" value="RRJ19434.1"/>
    <property type="molecule type" value="Genomic_DNA"/>
</dbReference>
<evidence type="ECO:0000313" key="3">
    <source>
        <dbReference type="Proteomes" id="UP000276260"/>
    </source>
</evidence>